<protein>
    <submittedName>
        <fullName evidence="2">Uncharacterized protein</fullName>
    </submittedName>
</protein>
<gene>
    <name evidence="2" type="ORF">DPX39_010047700</name>
</gene>
<evidence type="ECO:0000313" key="2">
    <source>
        <dbReference type="EMBL" id="RHW74392.1"/>
    </source>
</evidence>
<feature type="region of interest" description="Disordered" evidence="1">
    <location>
        <begin position="33"/>
        <end position="100"/>
    </location>
</feature>
<proteinExistence type="predicted"/>
<reference evidence="2 3" key="1">
    <citation type="submission" date="2018-09" db="EMBL/GenBank/DDBJ databases">
        <title>whole genome sequence of T. equiperdum IVM-t1 strain.</title>
        <authorList>
            <person name="Suganuma K."/>
        </authorList>
    </citation>
    <scope>NUCLEOTIDE SEQUENCE [LARGE SCALE GENOMIC DNA]</scope>
    <source>
        <strain evidence="2 3">IVM-t1</strain>
    </source>
</reference>
<comment type="caution">
    <text evidence="2">The sequence shown here is derived from an EMBL/GenBank/DDBJ whole genome shotgun (WGS) entry which is preliminary data.</text>
</comment>
<feature type="compositionally biased region" description="Basic residues" evidence="1">
    <location>
        <begin position="86"/>
        <end position="100"/>
    </location>
</feature>
<name>A0A3L6LCM5_9TRYP</name>
<accession>A0A3L6LCM5</accession>
<evidence type="ECO:0000313" key="3">
    <source>
        <dbReference type="Proteomes" id="UP000266743"/>
    </source>
</evidence>
<dbReference type="AlphaFoldDB" id="A0A3L6LCM5"/>
<organism evidence="2 3">
    <name type="scientific">Trypanosoma brucei equiperdum</name>
    <dbReference type="NCBI Taxonomy" id="630700"/>
    <lineage>
        <taxon>Eukaryota</taxon>
        <taxon>Discoba</taxon>
        <taxon>Euglenozoa</taxon>
        <taxon>Kinetoplastea</taxon>
        <taxon>Metakinetoplastina</taxon>
        <taxon>Trypanosomatida</taxon>
        <taxon>Trypanosomatidae</taxon>
        <taxon>Trypanosoma</taxon>
    </lineage>
</organism>
<dbReference type="EMBL" id="QSBY01000001">
    <property type="protein sequence ID" value="RHW74392.1"/>
    <property type="molecule type" value="Genomic_DNA"/>
</dbReference>
<sequence>MTTEEGKVETPVAKGAFSPTRHVMFADEVTEVQPQHNDMNAGNGLDAVGGKHTNHEEVPHHLRQNYGTGGDSNDNGEAGEGDFGRGKRGGRNRNRRRHNAKPILKALVTEANSEADAEEDLRVRTTLVVAEENAQRLRVEHQELEDHADIGSLFKASDKTLWGRYSLKGKRVMNTSSEEGTPMRYSTLCDASTTSDNLSWRNQEEMQDASTQAEFEEIVEDTPRAISGSGPLARLLGGFGGHRDEWYRRIWKLFVLLVVLFYARRFVPRLR</sequence>
<evidence type="ECO:0000256" key="1">
    <source>
        <dbReference type="SAM" id="MobiDB-lite"/>
    </source>
</evidence>
<dbReference type="Proteomes" id="UP000266743">
    <property type="component" value="Chromosome 1"/>
</dbReference>